<organism evidence="2">
    <name type="scientific">bioreactor metagenome</name>
    <dbReference type="NCBI Taxonomy" id="1076179"/>
    <lineage>
        <taxon>unclassified sequences</taxon>
        <taxon>metagenomes</taxon>
        <taxon>ecological metagenomes</taxon>
    </lineage>
</organism>
<dbReference type="AlphaFoldDB" id="A0A644WQL4"/>
<evidence type="ECO:0000313" key="2">
    <source>
        <dbReference type="EMBL" id="MPM06175.1"/>
    </source>
</evidence>
<protein>
    <submittedName>
        <fullName evidence="2">Uncharacterized protein</fullName>
    </submittedName>
</protein>
<sequence>MALVCPVGGQRGSNLHGVLLPPHFPKAAGPFGQLLPRIGQTFWQGYIPCAGSAAGNRRSSEGTLPPDLWREAARPGSPPPRRSTNRRFPTASGPRKQRRAGRRADLPSFYPPLPPVAAQSLPRARKGTPPVPA</sequence>
<name>A0A644WQL4_9ZZZZ</name>
<gene>
    <name evidence="2" type="ORF">SDC9_52471</name>
</gene>
<feature type="region of interest" description="Disordered" evidence="1">
    <location>
        <begin position="52"/>
        <end position="133"/>
    </location>
</feature>
<evidence type="ECO:0000256" key="1">
    <source>
        <dbReference type="SAM" id="MobiDB-lite"/>
    </source>
</evidence>
<comment type="caution">
    <text evidence="2">The sequence shown here is derived from an EMBL/GenBank/DDBJ whole genome shotgun (WGS) entry which is preliminary data.</text>
</comment>
<accession>A0A644WQL4</accession>
<dbReference type="EMBL" id="VSSQ01001205">
    <property type="protein sequence ID" value="MPM06175.1"/>
    <property type="molecule type" value="Genomic_DNA"/>
</dbReference>
<proteinExistence type="predicted"/>
<reference evidence="2" key="1">
    <citation type="submission" date="2019-08" db="EMBL/GenBank/DDBJ databases">
        <authorList>
            <person name="Kucharzyk K."/>
            <person name="Murdoch R.W."/>
            <person name="Higgins S."/>
            <person name="Loffler F."/>
        </authorList>
    </citation>
    <scope>NUCLEOTIDE SEQUENCE</scope>
</reference>